<evidence type="ECO:0000313" key="1">
    <source>
        <dbReference type="EMBL" id="STU60152.1"/>
    </source>
</evidence>
<proteinExistence type="predicted"/>
<name>A0A377Z6H9_KLEPO</name>
<dbReference type="EMBL" id="UGLZ01000004">
    <property type="protein sequence ID" value="STU60152.1"/>
    <property type="molecule type" value="Genomic_DNA"/>
</dbReference>
<sequence length="71" mass="7677">MPLRLSATEMTTAATSVKSVLSSATTRRWVDKRVTSSQLAAMCMDFISANARIGSVKISDKGDLAQRCVRV</sequence>
<keyword evidence="2" id="KW-1185">Reference proteome</keyword>
<dbReference type="AlphaFoldDB" id="A0A377Z6H9"/>
<organism evidence="1 2">
    <name type="scientific">Klebsiella pneumoniae subsp. ozaenae</name>
    <dbReference type="NCBI Taxonomy" id="574"/>
    <lineage>
        <taxon>Bacteria</taxon>
        <taxon>Pseudomonadati</taxon>
        <taxon>Pseudomonadota</taxon>
        <taxon>Gammaproteobacteria</taxon>
        <taxon>Enterobacterales</taxon>
        <taxon>Enterobacteriaceae</taxon>
        <taxon>Klebsiella/Raoultella group</taxon>
        <taxon>Klebsiella</taxon>
        <taxon>Klebsiella pneumoniae complex</taxon>
    </lineage>
</organism>
<accession>A0A377Z6H9</accession>
<reference evidence="1 2" key="1">
    <citation type="submission" date="2018-06" db="EMBL/GenBank/DDBJ databases">
        <authorList>
            <consortium name="Pathogen Informatics"/>
            <person name="Doyle S."/>
        </authorList>
    </citation>
    <scope>NUCLEOTIDE SEQUENCE [LARGE SCALE GENOMIC DNA]</scope>
    <source>
        <strain evidence="1 2">NCTC5050</strain>
    </source>
</reference>
<protein>
    <submittedName>
        <fullName evidence="1">Uncharacterized protein</fullName>
    </submittedName>
</protein>
<evidence type="ECO:0000313" key="2">
    <source>
        <dbReference type="Proteomes" id="UP000255382"/>
    </source>
</evidence>
<dbReference type="Proteomes" id="UP000255382">
    <property type="component" value="Unassembled WGS sequence"/>
</dbReference>
<gene>
    <name evidence="1" type="ORF">NCTC5050_00531</name>
</gene>